<reference evidence="1 2" key="1">
    <citation type="submission" date="2014-02" db="EMBL/GenBank/DDBJ databases">
        <title>The genome sequence of Colletotrichum simmondsii CBS122122.</title>
        <authorList>
            <person name="Baroncelli R."/>
            <person name="Thon M.R."/>
        </authorList>
    </citation>
    <scope>NUCLEOTIDE SEQUENCE [LARGE SCALE GENOMIC DNA]</scope>
    <source>
        <strain evidence="1 2">CBS122122</strain>
    </source>
</reference>
<protein>
    <submittedName>
        <fullName evidence="1">Uncharacterized protein</fullName>
    </submittedName>
</protein>
<sequence length="198" mass="21942">MTTDQLRRRSPENPTGYLWKAPIPPSITPVKLHGDQGIHIHGQDSPKGPYPLCSYGCPLSIATTPSTIFDDGVSPEDDGRSTAQRANVNNKTENPIISETRAFTKNDPEECHNDHHAVGDQMPVTLSGHQEHSQQETLSSNPCPAPVSAEDFIWSSIPAVEEFKNDPAHEYWEWNSVTEQWCHTDEEGLTLSCPAMLD</sequence>
<name>A0A135RMR5_9PEZI</name>
<gene>
    <name evidence="1" type="ORF">CSIM01_10832</name>
</gene>
<proteinExistence type="predicted"/>
<comment type="caution">
    <text evidence="1">The sequence shown here is derived from an EMBL/GenBank/DDBJ whole genome shotgun (WGS) entry which is preliminary data.</text>
</comment>
<evidence type="ECO:0000313" key="2">
    <source>
        <dbReference type="Proteomes" id="UP000070328"/>
    </source>
</evidence>
<accession>A0A135RMR5</accession>
<evidence type="ECO:0000313" key="1">
    <source>
        <dbReference type="EMBL" id="KXH25001.1"/>
    </source>
</evidence>
<organism evidence="1 2">
    <name type="scientific">Colletotrichum simmondsii</name>
    <dbReference type="NCBI Taxonomy" id="703756"/>
    <lineage>
        <taxon>Eukaryota</taxon>
        <taxon>Fungi</taxon>
        <taxon>Dikarya</taxon>
        <taxon>Ascomycota</taxon>
        <taxon>Pezizomycotina</taxon>
        <taxon>Sordariomycetes</taxon>
        <taxon>Hypocreomycetidae</taxon>
        <taxon>Glomerellales</taxon>
        <taxon>Glomerellaceae</taxon>
        <taxon>Colletotrichum</taxon>
        <taxon>Colletotrichum acutatum species complex</taxon>
    </lineage>
</organism>
<dbReference type="AlphaFoldDB" id="A0A135RMR5"/>
<dbReference type="Proteomes" id="UP000070328">
    <property type="component" value="Unassembled WGS sequence"/>
</dbReference>
<keyword evidence="2" id="KW-1185">Reference proteome</keyword>
<dbReference type="EMBL" id="JFBX01000926">
    <property type="protein sequence ID" value="KXH25001.1"/>
    <property type="molecule type" value="Genomic_DNA"/>
</dbReference>